<dbReference type="AlphaFoldDB" id="A0A852TK40"/>
<protein>
    <submittedName>
        <fullName evidence="1">Uncharacterized protein</fullName>
    </submittedName>
</protein>
<evidence type="ECO:0000313" key="1">
    <source>
        <dbReference type="EMBL" id="NYE08541.1"/>
    </source>
</evidence>
<dbReference type="EMBL" id="JACCBX010000014">
    <property type="protein sequence ID" value="NYE08541.1"/>
    <property type="molecule type" value="Genomic_DNA"/>
</dbReference>
<gene>
    <name evidence="1" type="ORF">F4694_005389</name>
</gene>
<reference evidence="2" key="1">
    <citation type="submission" date="2020-07" db="EMBL/GenBank/DDBJ databases">
        <authorList>
            <person name="Partida-Martinez L."/>
            <person name="Huntemann M."/>
            <person name="Clum A."/>
            <person name="Wang J."/>
            <person name="Palaniappan K."/>
            <person name="Ritter S."/>
            <person name="Chen I.-M."/>
            <person name="Stamatis D."/>
            <person name="Reddy T."/>
            <person name="O'Malley R."/>
            <person name="Daum C."/>
            <person name="Shapiro N."/>
            <person name="Ivanova N."/>
            <person name="Kyrpides N."/>
            <person name="Woyke T."/>
        </authorList>
    </citation>
    <scope>NUCLEOTIDE SEQUENCE [LARGE SCALE GENOMIC DNA]</scope>
    <source>
        <strain evidence="2">AT2.8</strain>
    </source>
</reference>
<evidence type="ECO:0000313" key="2">
    <source>
        <dbReference type="Proteomes" id="UP000548423"/>
    </source>
</evidence>
<comment type="caution">
    <text evidence="1">The sequence shown here is derived from an EMBL/GenBank/DDBJ whole genome shotgun (WGS) entry which is preliminary data.</text>
</comment>
<proteinExistence type="predicted"/>
<sequence>MGTVLAVFFVNPGHKDRPMASSHLIFGIFTLGKYQLYNLLLYYSCVSCIKVKYD</sequence>
<dbReference type="Proteomes" id="UP000548423">
    <property type="component" value="Unassembled WGS sequence"/>
</dbReference>
<accession>A0A852TK40</accession>
<reference evidence="2" key="2">
    <citation type="submission" date="2020-08" db="EMBL/GenBank/DDBJ databases">
        <title>The Agave Microbiome: Exploring the role of microbial communities in plant adaptations to desert environments.</title>
        <authorList>
            <person name="Partida-Martinez L.P."/>
        </authorList>
    </citation>
    <scope>NUCLEOTIDE SEQUENCE [LARGE SCALE GENOMIC DNA]</scope>
    <source>
        <strain evidence="2">AT2.8</strain>
    </source>
</reference>
<organism evidence="1 2">
    <name type="scientific">Neobacillus niacini</name>
    <dbReference type="NCBI Taxonomy" id="86668"/>
    <lineage>
        <taxon>Bacteria</taxon>
        <taxon>Bacillati</taxon>
        <taxon>Bacillota</taxon>
        <taxon>Bacilli</taxon>
        <taxon>Bacillales</taxon>
        <taxon>Bacillaceae</taxon>
        <taxon>Neobacillus</taxon>
    </lineage>
</organism>
<name>A0A852TK40_9BACI</name>